<proteinExistence type="predicted"/>
<dbReference type="EMBL" id="WTPW01000214">
    <property type="protein sequence ID" value="KAF0534162.1"/>
    <property type="molecule type" value="Genomic_DNA"/>
</dbReference>
<name>A0A8H4EQ78_GIGMA</name>
<sequence>MLKQSKKQRKPLKCNTSECQQLELLVAIEPLTKNPLSSSETLPLTGLCQTGTSITPNLPVRSAPHSPI</sequence>
<dbReference type="Proteomes" id="UP000439903">
    <property type="component" value="Unassembled WGS sequence"/>
</dbReference>
<evidence type="ECO:0000313" key="3">
    <source>
        <dbReference type="Proteomes" id="UP000439903"/>
    </source>
</evidence>
<organism evidence="2 3">
    <name type="scientific">Gigaspora margarita</name>
    <dbReference type="NCBI Taxonomy" id="4874"/>
    <lineage>
        <taxon>Eukaryota</taxon>
        <taxon>Fungi</taxon>
        <taxon>Fungi incertae sedis</taxon>
        <taxon>Mucoromycota</taxon>
        <taxon>Glomeromycotina</taxon>
        <taxon>Glomeromycetes</taxon>
        <taxon>Diversisporales</taxon>
        <taxon>Gigasporaceae</taxon>
        <taxon>Gigaspora</taxon>
    </lineage>
</organism>
<evidence type="ECO:0000256" key="1">
    <source>
        <dbReference type="SAM" id="MobiDB-lite"/>
    </source>
</evidence>
<evidence type="ECO:0000313" key="2">
    <source>
        <dbReference type="EMBL" id="KAF0534162.1"/>
    </source>
</evidence>
<reference evidence="2 3" key="1">
    <citation type="journal article" date="2019" name="Environ. Microbiol.">
        <title>At the nexus of three kingdoms: the genome of the mycorrhizal fungus Gigaspora margarita provides insights into plant, endobacterial and fungal interactions.</title>
        <authorList>
            <person name="Venice F."/>
            <person name="Ghignone S."/>
            <person name="Salvioli di Fossalunga A."/>
            <person name="Amselem J."/>
            <person name="Novero M."/>
            <person name="Xianan X."/>
            <person name="Sedzielewska Toro K."/>
            <person name="Morin E."/>
            <person name="Lipzen A."/>
            <person name="Grigoriev I.V."/>
            <person name="Henrissat B."/>
            <person name="Martin F.M."/>
            <person name="Bonfante P."/>
        </authorList>
    </citation>
    <scope>NUCLEOTIDE SEQUENCE [LARGE SCALE GENOMIC DNA]</scope>
    <source>
        <strain evidence="2 3">BEG34</strain>
    </source>
</reference>
<comment type="caution">
    <text evidence="2">The sequence shown here is derived from an EMBL/GenBank/DDBJ whole genome shotgun (WGS) entry which is preliminary data.</text>
</comment>
<accession>A0A8H4EQ78</accession>
<gene>
    <name evidence="2" type="ORF">F8M41_010177</name>
</gene>
<keyword evidence="3" id="KW-1185">Reference proteome</keyword>
<feature type="region of interest" description="Disordered" evidence="1">
    <location>
        <begin position="48"/>
        <end position="68"/>
    </location>
</feature>
<dbReference type="AlphaFoldDB" id="A0A8H4EQ78"/>
<protein>
    <submittedName>
        <fullName evidence="2">Uncharacterized protein</fullName>
    </submittedName>
</protein>